<dbReference type="PANTHER" id="PTHR10183">
    <property type="entry name" value="CALPAIN"/>
    <property type="match status" value="1"/>
</dbReference>
<dbReference type="SMART" id="SM00720">
    <property type="entry name" value="calpain_III"/>
    <property type="match status" value="1"/>
</dbReference>
<comment type="caution">
    <text evidence="2">Lacks conserved residue(s) required for the propagation of feature annotation.</text>
</comment>
<dbReference type="InterPro" id="IPR002048">
    <property type="entry name" value="EF_hand_dom"/>
</dbReference>
<reference evidence="5" key="1">
    <citation type="submission" date="2020-08" db="EMBL/GenBank/DDBJ databases">
        <title>Multicomponent nature underlies the extraordinary mechanical properties of spider dragline silk.</title>
        <authorList>
            <person name="Kono N."/>
            <person name="Nakamura H."/>
            <person name="Mori M."/>
            <person name="Yoshida Y."/>
            <person name="Ohtoshi R."/>
            <person name="Malay A.D."/>
            <person name="Moran D.A.P."/>
            <person name="Tomita M."/>
            <person name="Numata K."/>
            <person name="Arakawa K."/>
        </authorList>
    </citation>
    <scope>NUCLEOTIDE SEQUENCE</scope>
</reference>
<accession>A0A8X6QG98</accession>
<dbReference type="GO" id="GO:0005509">
    <property type="term" value="F:calcium ion binding"/>
    <property type="evidence" value="ECO:0007669"/>
    <property type="project" value="InterPro"/>
</dbReference>
<keyword evidence="6" id="KW-1185">Reference proteome</keyword>
<dbReference type="Pfam" id="PF01067">
    <property type="entry name" value="Calpain_III"/>
    <property type="match status" value="1"/>
</dbReference>
<dbReference type="GO" id="GO:0005737">
    <property type="term" value="C:cytoplasm"/>
    <property type="evidence" value="ECO:0007669"/>
    <property type="project" value="TreeGrafter"/>
</dbReference>
<dbReference type="GO" id="GO:0006508">
    <property type="term" value="P:proteolysis"/>
    <property type="evidence" value="ECO:0007669"/>
    <property type="project" value="InterPro"/>
</dbReference>
<dbReference type="EMBL" id="BMAW01081561">
    <property type="protein sequence ID" value="GFU25116.1"/>
    <property type="molecule type" value="Genomic_DNA"/>
</dbReference>
<organism evidence="5 6">
    <name type="scientific">Nephila pilipes</name>
    <name type="common">Giant wood spider</name>
    <name type="synonym">Nephila maculata</name>
    <dbReference type="NCBI Taxonomy" id="299642"/>
    <lineage>
        <taxon>Eukaryota</taxon>
        <taxon>Metazoa</taxon>
        <taxon>Ecdysozoa</taxon>
        <taxon>Arthropoda</taxon>
        <taxon>Chelicerata</taxon>
        <taxon>Arachnida</taxon>
        <taxon>Araneae</taxon>
        <taxon>Araneomorphae</taxon>
        <taxon>Entelegynae</taxon>
        <taxon>Araneoidea</taxon>
        <taxon>Nephilidae</taxon>
        <taxon>Nephila</taxon>
    </lineage>
</organism>
<feature type="domain" description="Calpain catalytic" evidence="3">
    <location>
        <begin position="68"/>
        <end position="356"/>
    </location>
</feature>
<dbReference type="SUPFAM" id="SSF54001">
    <property type="entry name" value="Cysteine proteinases"/>
    <property type="match status" value="1"/>
</dbReference>
<sequence length="695" mass="78587">MQNIIRLFHSFPADFGEHCSQELQSAKSQFQKIASRSGGGKLPGLCLRTRSMSIYERLKAGCLKKKELFEDPDFPASQASIFYHQTPPFQFVWKRPKDLCTDPLFVDDAPDKLPLVAGKLGDPWFVSCVGCLASTRGLFYRVVPADQTFSSVDYAGVFRFRIWWCGEWKEVVVDDQLPTVSNKLIFVHGANTFWPCLLEKAYAKLHGSYEALKYGTSLDCLADLTGGITESMSVGYEASHCAKVINKLLKMTTVVTAITQRQSQQRNALEKLPNGIVAGINYRVVEIQKAHSRDFVDLILVWLRKPLYIDSEYKGQYEEFLSEIKDINIRLANDQFCMPLDEFVTTFTSLEIAHLDGDTSRAETSLKSRDPWHVKLWHGHWQKGVNAGGCRNHPDTFHVNPQMQLIAGEAQDMVICLSQHIVLEPRVIGFSVYQMSKPTSDVLGKSFFKINKSILNSPYSNSRQVSVRCHLEQGCYVLLPTTFEPCQEANYTLRVLSTKPIRMKLLDCVPSSMKPAIIQAPTTNDKVSSYEAVFLRLADEHKTISAFELLELLETCLPNDYVKSCATLEVCRQIILALDKSGSGRLKYQDYKNLMCSLKLWQTIFRSHSRGSSGILRAEKLRGALMDVGFQVNVDALSLLVLRYMRKDGTLRFGDFVLCILHLMVAFGTFEKKDLLQNGFVKTTLSEWLQASLQC</sequence>
<dbReference type="InterPro" id="IPR011992">
    <property type="entry name" value="EF-hand-dom_pair"/>
</dbReference>
<dbReference type="Gene3D" id="3.90.70.10">
    <property type="entry name" value="Cysteine proteinases"/>
    <property type="match status" value="1"/>
</dbReference>
<dbReference type="InterPro" id="IPR022684">
    <property type="entry name" value="Calpain_cysteine_protease"/>
</dbReference>
<dbReference type="InterPro" id="IPR022683">
    <property type="entry name" value="Calpain_III"/>
</dbReference>
<comment type="similarity">
    <text evidence="1">Belongs to the peptidase C2 family.</text>
</comment>
<dbReference type="PROSITE" id="PS50222">
    <property type="entry name" value="EF_HAND_2"/>
    <property type="match status" value="1"/>
</dbReference>
<dbReference type="AlphaFoldDB" id="A0A8X6QG98"/>
<proteinExistence type="inferred from homology"/>
<name>A0A8X6QG98_NEPPI</name>
<evidence type="ECO:0000313" key="6">
    <source>
        <dbReference type="Proteomes" id="UP000887013"/>
    </source>
</evidence>
<dbReference type="Gene3D" id="1.10.238.10">
    <property type="entry name" value="EF-hand"/>
    <property type="match status" value="1"/>
</dbReference>
<gene>
    <name evidence="5" type="primary">CalpC</name>
    <name evidence="5" type="ORF">NPIL_393971</name>
</gene>
<evidence type="ECO:0000256" key="1">
    <source>
        <dbReference type="ARBA" id="ARBA00007623"/>
    </source>
</evidence>
<dbReference type="Gene3D" id="2.60.120.380">
    <property type="match status" value="1"/>
</dbReference>
<feature type="domain" description="EF-hand" evidence="4">
    <location>
        <begin position="566"/>
        <end position="601"/>
    </location>
</feature>
<dbReference type="InterPro" id="IPR036213">
    <property type="entry name" value="Calpain_III_sf"/>
</dbReference>
<evidence type="ECO:0000259" key="3">
    <source>
        <dbReference type="PROSITE" id="PS50203"/>
    </source>
</evidence>
<dbReference type="CDD" id="cd00214">
    <property type="entry name" value="Calpain_III"/>
    <property type="match status" value="1"/>
</dbReference>
<evidence type="ECO:0000259" key="4">
    <source>
        <dbReference type="PROSITE" id="PS50222"/>
    </source>
</evidence>
<dbReference type="Proteomes" id="UP000887013">
    <property type="component" value="Unassembled WGS sequence"/>
</dbReference>
<dbReference type="Pfam" id="PF00648">
    <property type="entry name" value="Peptidase_C2"/>
    <property type="match status" value="1"/>
</dbReference>
<dbReference type="InterPro" id="IPR022682">
    <property type="entry name" value="Calpain_domain_III"/>
</dbReference>
<evidence type="ECO:0000313" key="5">
    <source>
        <dbReference type="EMBL" id="GFU25116.1"/>
    </source>
</evidence>
<evidence type="ECO:0000256" key="2">
    <source>
        <dbReference type="PROSITE-ProRule" id="PRU00239"/>
    </source>
</evidence>
<dbReference type="InterPro" id="IPR001300">
    <property type="entry name" value="Peptidase_C2_calpain_cat"/>
</dbReference>
<dbReference type="PRINTS" id="PR00704">
    <property type="entry name" value="CALPAIN"/>
</dbReference>
<comment type="caution">
    <text evidence="5">The sequence shown here is derived from an EMBL/GenBank/DDBJ whole genome shotgun (WGS) entry which is preliminary data.</text>
</comment>
<dbReference type="PROSITE" id="PS50203">
    <property type="entry name" value="CALPAIN_CAT"/>
    <property type="match status" value="1"/>
</dbReference>
<dbReference type="PANTHER" id="PTHR10183:SF394">
    <property type="entry name" value="CALPAIN-C"/>
    <property type="match status" value="1"/>
</dbReference>
<dbReference type="SUPFAM" id="SSF49758">
    <property type="entry name" value="Calpain large subunit, middle domain (domain III)"/>
    <property type="match status" value="1"/>
</dbReference>
<dbReference type="InterPro" id="IPR033883">
    <property type="entry name" value="C2_III"/>
</dbReference>
<dbReference type="InterPro" id="IPR038765">
    <property type="entry name" value="Papain-like_cys_pep_sf"/>
</dbReference>
<dbReference type="GO" id="GO:0004198">
    <property type="term" value="F:calcium-dependent cysteine-type endopeptidase activity"/>
    <property type="evidence" value="ECO:0007669"/>
    <property type="project" value="InterPro"/>
</dbReference>
<dbReference type="SMART" id="SM00230">
    <property type="entry name" value="CysPc"/>
    <property type="match status" value="1"/>
</dbReference>
<dbReference type="CDD" id="cd00044">
    <property type="entry name" value="CysPc"/>
    <property type="match status" value="1"/>
</dbReference>
<dbReference type="OrthoDB" id="424753at2759"/>
<dbReference type="SUPFAM" id="SSF47473">
    <property type="entry name" value="EF-hand"/>
    <property type="match status" value="1"/>
</dbReference>
<protein>
    <submittedName>
        <fullName evidence="5">Calpain-C</fullName>
    </submittedName>
</protein>